<comment type="caution">
    <text evidence="2">The sequence shown here is derived from an EMBL/GenBank/DDBJ whole genome shotgun (WGS) entry which is preliminary data.</text>
</comment>
<evidence type="ECO:0000313" key="2">
    <source>
        <dbReference type="EMBL" id="PSC73973.1"/>
    </source>
</evidence>
<dbReference type="OrthoDB" id="505607at2759"/>
<sequence length="184" mass="19697">MRWEAGQLARLAALQRYSLAFLGDAGLSSGGRRLGKRLEAAEKVLGGPVGAFGVPGDTVAALACRLAHGGLPQARVYCLQIGTNDVYMGDRAATITSQIRELAGWLRAAAPDAHVVLLSLFYLHEQQTKRQAVNESLRSFAAKAGDPRLHYSGAGELLPRELFPETACTPSRRLGSGFWSSCCL</sequence>
<dbReference type="EMBL" id="LHPF02000005">
    <property type="protein sequence ID" value="PSC73973.1"/>
    <property type="molecule type" value="Genomic_DNA"/>
</dbReference>
<organism evidence="2 3">
    <name type="scientific">Micractinium conductrix</name>
    <dbReference type="NCBI Taxonomy" id="554055"/>
    <lineage>
        <taxon>Eukaryota</taxon>
        <taxon>Viridiplantae</taxon>
        <taxon>Chlorophyta</taxon>
        <taxon>core chlorophytes</taxon>
        <taxon>Trebouxiophyceae</taxon>
        <taxon>Chlorellales</taxon>
        <taxon>Chlorellaceae</taxon>
        <taxon>Chlorella clade</taxon>
        <taxon>Micractinium</taxon>
    </lineage>
</organism>
<gene>
    <name evidence="2" type="ORF">C2E20_2669</name>
</gene>
<feature type="domain" description="SGNH hydrolase-type esterase" evidence="1">
    <location>
        <begin position="30"/>
        <end position="149"/>
    </location>
</feature>
<evidence type="ECO:0000313" key="3">
    <source>
        <dbReference type="Proteomes" id="UP000239649"/>
    </source>
</evidence>
<proteinExistence type="predicted"/>
<keyword evidence="3" id="KW-1185">Reference proteome</keyword>
<reference evidence="2 3" key="1">
    <citation type="journal article" date="2018" name="Plant J.">
        <title>Genome sequences of Chlorella sorokiniana UTEX 1602 and Micractinium conductrix SAG 241.80: implications to maltose excretion by a green alga.</title>
        <authorList>
            <person name="Arriola M.B."/>
            <person name="Velmurugan N."/>
            <person name="Zhang Y."/>
            <person name="Plunkett M.H."/>
            <person name="Hondzo H."/>
            <person name="Barney B.M."/>
        </authorList>
    </citation>
    <scope>NUCLEOTIDE SEQUENCE [LARGE SCALE GENOMIC DNA]</scope>
    <source>
        <strain evidence="2 3">SAG 241.80</strain>
    </source>
</reference>
<dbReference type="AlphaFoldDB" id="A0A2P6VIP3"/>
<dbReference type="Gene3D" id="3.40.50.1110">
    <property type="entry name" value="SGNH hydrolase"/>
    <property type="match status" value="1"/>
</dbReference>
<dbReference type="InterPro" id="IPR013830">
    <property type="entry name" value="SGNH_hydro"/>
</dbReference>
<name>A0A2P6VIP3_9CHLO</name>
<dbReference type="Pfam" id="PF13472">
    <property type="entry name" value="Lipase_GDSL_2"/>
    <property type="match status" value="1"/>
</dbReference>
<dbReference type="Proteomes" id="UP000239649">
    <property type="component" value="Unassembled WGS sequence"/>
</dbReference>
<evidence type="ECO:0000259" key="1">
    <source>
        <dbReference type="Pfam" id="PF13472"/>
    </source>
</evidence>
<accession>A0A2P6VIP3</accession>
<dbReference type="InterPro" id="IPR036514">
    <property type="entry name" value="SGNH_hydro_sf"/>
</dbReference>
<dbReference type="SUPFAM" id="SSF52266">
    <property type="entry name" value="SGNH hydrolase"/>
    <property type="match status" value="1"/>
</dbReference>
<dbReference type="GO" id="GO:0016787">
    <property type="term" value="F:hydrolase activity"/>
    <property type="evidence" value="ECO:0007669"/>
    <property type="project" value="UniProtKB-KW"/>
</dbReference>
<protein>
    <submittedName>
        <fullName evidence="2">Platelet-activating factor acetylhydrolase IB subunit gamma</fullName>
    </submittedName>
</protein>